<dbReference type="InterPro" id="IPR013656">
    <property type="entry name" value="PAS_4"/>
</dbReference>
<comment type="subcellular location">
    <subcellularLocation>
        <location evidence="2">Cell membrane</location>
        <topology evidence="2">Multi-pass membrane protein</topology>
    </subcellularLocation>
</comment>
<evidence type="ECO:0000256" key="1">
    <source>
        <dbReference type="ARBA" id="ARBA00000085"/>
    </source>
</evidence>
<feature type="coiled-coil region" evidence="13">
    <location>
        <begin position="14"/>
        <end position="44"/>
    </location>
</feature>
<feature type="domain" description="PAC" evidence="17">
    <location>
        <begin position="633"/>
        <end position="685"/>
    </location>
</feature>
<keyword evidence="18" id="KW-0614">Plasmid</keyword>
<sequence length="1184" mass="129830">MKRASSPPPAGATSPRAQQRIAELERELRQARTAEAEARTAEATATQRLHSLAGYQREGLLLLDEHLRVSLINDQYCHLLELPLPARQWLGVSMATLVNMVVERVADPAGYFAELAQAREFPVPQLNGLLPLHSGRVLEHDIVAVETGAGTGWLLSCRDVTALRQGEEQLRRVSRLPEENPTPTPPPPAPALDPLLAQVADHLPDGLLLVDADDQVLLLNARYCALWNLPPDQDPQWWRGRPVAELRAAAYPLLMNPAEQGRQREQLRAAGQPCYRSLMPLTDGRVLEIDYVPLPAGTLIYARDVTAREQALRELRDISSIPQQNPNPIVRFGAGGERLFANEAADTLRTALPAAEAADLAARLHALADAALREQQVQEQELPAGGRHFQVVAWPVPAQQYVNLYLVDISIRYRAEEQLQEQRTFYETVLNTMPSQMVVLDPRGRYLFLNAQTVPDAAARRALLGCTPAELAAHLRWPAAVAERRAGYFRQVTQEGRPQIWQETTTDVATDQPRHFLRQYQPVLDEAGQLRFVIGYGTDITARVAAEDAVQASEARLREQQAFTQRLLDTTQSVVYVRDQEGRFHFTNQAMRTLQAQLGSIDDLPPAGQQLRTDELASYAALDARVLATGQTLPTEDRLTLADGTVRWFYTVKSPLAFGPDAAPQVLGVSTDITALKAAQVAAEAATTARENFLANMSHEIRTPMNGVLGMAALLAKTRLTAQQQEFVQTISSSGTHLLGVLNDVLDVAKINSSKLELEQFAFNLCDSVEQAVMPLALQAQAQGLTFHVEPLTADRPWVLSDPFRLNQVLLNLLTNALKFTPHGSITLRGALLAETDEVFTMRFEVQDTGIGIGPEALTRIFESFTQANADTTRRFGGTGLGLTISRALVAQLGGELTVTSTLGVGSTFGFTLPLRKAPIPAGQTADAFDTGQLRGTRVLLAEDNPTNRAVARLHLLQWGMVVDEAVDGPATLHQLETQGYDLVLMDIQMPGMNGVDVTRRLRQLPDPVRANTPVLALTANAFRDENEKYLAAGLNDYLAKPFAEETLYAKLVALLPPPGVPVAPRPYDLTRLREEAHGHPAYVAVMVNSFLEHMPPRLHELQAAGRTRDWTRVAELLHHIKPNLLMLAVAGATGPMNLLETALEMPADPAQETARLVALQQLVAAVETALRELPAESGLLAPS</sequence>
<keyword evidence="4" id="KW-1003">Cell membrane</keyword>
<dbReference type="EC" id="2.7.13.3" evidence="3"/>
<dbReference type="InterPro" id="IPR004358">
    <property type="entry name" value="Sig_transdc_His_kin-like_C"/>
</dbReference>
<gene>
    <name evidence="18" type="ORF">O3303_20545</name>
</gene>
<reference evidence="18 19" key="1">
    <citation type="submission" date="2022-12" db="EMBL/GenBank/DDBJ databases">
        <title>Hymenobacter canadensis sp. nov. isolated from lake water of the Cambridge Bay, Canada.</title>
        <authorList>
            <person name="Kim W.H."/>
            <person name="Lee Y.M."/>
        </authorList>
    </citation>
    <scope>NUCLEOTIDE SEQUENCE [LARGE SCALE GENOMIC DNA]</scope>
    <source>
        <strain evidence="18 19">PAMC 29467</strain>
        <plasmid evidence="18 19">unnamed1</plasmid>
    </source>
</reference>
<evidence type="ECO:0000256" key="9">
    <source>
        <dbReference type="ARBA" id="ARBA00022989"/>
    </source>
</evidence>
<comment type="catalytic activity">
    <reaction evidence="1">
        <text>ATP + protein L-histidine = ADP + protein N-phospho-L-histidine.</text>
        <dbReference type="EC" id="2.7.13.3"/>
    </reaction>
</comment>
<feature type="domain" description="Response regulatory" evidence="16">
    <location>
        <begin position="938"/>
        <end position="1056"/>
    </location>
</feature>
<dbReference type="CDD" id="cd17546">
    <property type="entry name" value="REC_hyHK_CKI1_RcsC-like"/>
    <property type="match status" value="1"/>
</dbReference>
<feature type="region of interest" description="Disordered" evidence="14">
    <location>
        <begin position="171"/>
        <end position="191"/>
    </location>
</feature>
<dbReference type="PRINTS" id="PR00344">
    <property type="entry name" value="BCTRLSENSOR"/>
</dbReference>
<accession>A0ABY7LWI2</accession>
<dbReference type="InterPro" id="IPR001610">
    <property type="entry name" value="PAC"/>
</dbReference>
<dbReference type="Gene3D" id="3.30.565.10">
    <property type="entry name" value="Histidine kinase-like ATPase, C-terminal domain"/>
    <property type="match status" value="1"/>
</dbReference>
<evidence type="ECO:0000256" key="2">
    <source>
        <dbReference type="ARBA" id="ARBA00004651"/>
    </source>
</evidence>
<feature type="modified residue" description="4-aspartylphosphate" evidence="12">
    <location>
        <position position="987"/>
    </location>
</feature>
<proteinExistence type="predicted"/>
<dbReference type="RefSeq" id="WP_269561993.1">
    <property type="nucleotide sequence ID" value="NZ_CP114768.1"/>
</dbReference>
<dbReference type="SMART" id="SM00448">
    <property type="entry name" value="REC"/>
    <property type="match status" value="1"/>
</dbReference>
<keyword evidence="8" id="KW-0067">ATP-binding</keyword>
<keyword evidence="10" id="KW-0902">Two-component regulatory system</keyword>
<dbReference type="InterPro" id="IPR035965">
    <property type="entry name" value="PAS-like_dom_sf"/>
</dbReference>
<feature type="compositionally biased region" description="Pro residues" evidence="14">
    <location>
        <begin position="180"/>
        <end position="191"/>
    </location>
</feature>
<keyword evidence="19" id="KW-1185">Reference proteome</keyword>
<dbReference type="InterPro" id="IPR036641">
    <property type="entry name" value="HPT_dom_sf"/>
</dbReference>
<name>A0ABY7LWI2_9BACT</name>
<evidence type="ECO:0000313" key="19">
    <source>
        <dbReference type="Proteomes" id="UP001211005"/>
    </source>
</evidence>
<dbReference type="Pfam" id="PF00512">
    <property type="entry name" value="HisKA"/>
    <property type="match status" value="1"/>
</dbReference>
<dbReference type="SUPFAM" id="SSF47384">
    <property type="entry name" value="Homodimeric domain of signal transducing histidine kinase"/>
    <property type="match status" value="1"/>
</dbReference>
<keyword evidence="13" id="KW-0175">Coiled coil</keyword>
<dbReference type="EMBL" id="CP114768">
    <property type="protein sequence ID" value="WBA43959.1"/>
    <property type="molecule type" value="Genomic_DNA"/>
</dbReference>
<dbReference type="Proteomes" id="UP001211005">
    <property type="component" value="Plasmid unnamed1"/>
</dbReference>
<dbReference type="SUPFAM" id="SSF55785">
    <property type="entry name" value="PYP-like sensor domain (PAS domain)"/>
    <property type="match status" value="4"/>
</dbReference>
<dbReference type="SUPFAM" id="SSF52172">
    <property type="entry name" value="CheY-like"/>
    <property type="match status" value="1"/>
</dbReference>
<dbReference type="InterPro" id="IPR000700">
    <property type="entry name" value="PAS-assoc_C"/>
</dbReference>
<dbReference type="PROSITE" id="PS50110">
    <property type="entry name" value="RESPONSE_REGULATORY"/>
    <property type="match status" value="1"/>
</dbReference>
<keyword evidence="11" id="KW-0472">Membrane</keyword>
<keyword evidence="7" id="KW-0547">Nucleotide-binding</keyword>
<dbReference type="InterPro" id="IPR011006">
    <property type="entry name" value="CheY-like_superfamily"/>
</dbReference>
<dbReference type="InterPro" id="IPR003661">
    <property type="entry name" value="HisK_dim/P_dom"/>
</dbReference>
<dbReference type="CDD" id="cd16922">
    <property type="entry name" value="HATPase_EvgS-ArcB-TorS-like"/>
    <property type="match status" value="1"/>
</dbReference>
<dbReference type="InterPro" id="IPR036097">
    <property type="entry name" value="HisK_dim/P_sf"/>
</dbReference>
<dbReference type="InterPro" id="IPR036890">
    <property type="entry name" value="HATPase_C_sf"/>
</dbReference>
<dbReference type="InterPro" id="IPR000014">
    <property type="entry name" value="PAS"/>
</dbReference>
<protein>
    <recommendedName>
        <fullName evidence="3">histidine kinase</fullName>
        <ecNumber evidence="3">2.7.13.3</ecNumber>
    </recommendedName>
</protein>
<geneLocation type="plasmid" evidence="18 19">
    <name>unnamed1</name>
</geneLocation>
<dbReference type="Gene3D" id="1.20.120.160">
    <property type="entry name" value="HPT domain"/>
    <property type="match status" value="1"/>
</dbReference>
<dbReference type="PROSITE" id="PS50113">
    <property type="entry name" value="PAC"/>
    <property type="match status" value="1"/>
</dbReference>
<dbReference type="Gene3D" id="3.30.450.20">
    <property type="entry name" value="PAS domain"/>
    <property type="match status" value="4"/>
</dbReference>
<dbReference type="Gene3D" id="3.40.50.2300">
    <property type="match status" value="1"/>
</dbReference>
<evidence type="ECO:0000256" key="5">
    <source>
        <dbReference type="ARBA" id="ARBA00022553"/>
    </source>
</evidence>
<evidence type="ECO:0000256" key="6">
    <source>
        <dbReference type="ARBA" id="ARBA00022692"/>
    </source>
</evidence>
<evidence type="ECO:0000256" key="10">
    <source>
        <dbReference type="ARBA" id="ARBA00023012"/>
    </source>
</evidence>
<dbReference type="Pfam" id="PF08448">
    <property type="entry name" value="PAS_4"/>
    <property type="match status" value="2"/>
</dbReference>
<evidence type="ECO:0000259" key="17">
    <source>
        <dbReference type="PROSITE" id="PS50113"/>
    </source>
</evidence>
<dbReference type="PROSITE" id="PS50109">
    <property type="entry name" value="HIS_KIN"/>
    <property type="match status" value="1"/>
</dbReference>
<dbReference type="PANTHER" id="PTHR45339:SF1">
    <property type="entry name" value="HYBRID SIGNAL TRANSDUCTION HISTIDINE KINASE J"/>
    <property type="match status" value="1"/>
</dbReference>
<dbReference type="SMART" id="SM00086">
    <property type="entry name" value="PAC"/>
    <property type="match status" value="2"/>
</dbReference>
<dbReference type="SUPFAM" id="SSF55874">
    <property type="entry name" value="ATPase domain of HSP90 chaperone/DNA topoisomerase II/histidine kinase"/>
    <property type="match status" value="1"/>
</dbReference>
<dbReference type="CDD" id="cd00082">
    <property type="entry name" value="HisKA"/>
    <property type="match status" value="1"/>
</dbReference>
<dbReference type="PANTHER" id="PTHR45339">
    <property type="entry name" value="HYBRID SIGNAL TRANSDUCTION HISTIDINE KINASE J"/>
    <property type="match status" value="1"/>
</dbReference>
<keyword evidence="6" id="KW-0812">Transmembrane</keyword>
<evidence type="ECO:0000256" key="11">
    <source>
        <dbReference type="ARBA" id="ARBA00023136"/>
    </source>
</evidence>
<evidence type="ECO:0000313" key="18">
    <source>
        <dbReference type="EMBL" id="WBA43959.1"/>
    </source>
</evidence>
<dbReference type="SMART" id="SM00091">
    <property type="entry name" value="PAS"/>
    <property type="match status" value="4"/>
</dbReference>
<evidence type="ECO:0000256" key="12">
    <source>
        <dbReference type="PROSITE-ProRule" id="PRU00169"/>
    </source>
</evidence>
<evidence type="ECO:0000259" key="16">
    <source>
        <dbReference type="PROSITE" id="PS50110"/>
    </source>
</evidence>
<evidence type="ECO:0000256" key="7">
    <source>
        <dbReference type="ARBA" id="ARBA00022741"/>
    </source>
</evidence>
<dbReference type="InterPro" id="IPR003594">
    <property type="entry name" value="HATPase_dom"/>
</dbReference>
<dbReference type="Pfam" id="PF02518">
    <property type="entry name" value="HATPase_c"/>
    <property type="match status" value="1"/>
</dbReference>
<dbReference type="Gene3D" id="1.10.287.130">
    <property type="match status" value="1"/>
</dbReference>
<keyword evidence="9" id="KW-1133">Transmembrane helix</keyword>
<organism evidence="18 19">
    <name type="scientific">Hymenobacter canadensis</name>
    <dbReference type="NCBI Taxonomy" id="2999067"/>
    <lineage>
        <taxon>Bacteria</taxon>
        <taxon>Pseudomonadati</taxon>
        <taxon>Bacteroidota</taxon>
        <taxon>Cytophagia</taxon>
        <taxon>Cytophagales</taxon>
        <taxon>Hymenobacteraceae</taxon>
        <taxon>Hymenobacter</taxon>
    </lineage>
</organism>
<dbReference type="Pfam" id="PF00072">
    <property type="entry name" value="Response_reg"/>
    <property type="match status" value="1"/>
</dbReference>
<dbReference type="InterPro" id="IPR005467">
    <property type="entry name" value="His_kinase_dom"/>
</dbReference>
<evidence type="ECO:0000256" key="14">
    <source>
        <dbReference type="SAM" id="MobiDB-lite"/>
    </source>
</evidence>
<dbReference type="InterPro" id="IPR001789">
    <property type="entry name" value="Sig_transdc_resp-reg_receiver"/>
</dbReference>
<evidence type="ECO:0000256" key="8">
    <source>
        <dbReference type="ARBA" id="ARBA00022840"/>
    </source>
</evidence>
<dbReference type="Pfam" id="PF12860">
    <property type="entry name" value="PAS_7"/>
    <property type="match status" value="1"/>
</dbReference>
<evidence type="ECO:0000259" key="15">
    <source>
        <dbReference type="PROSITE" id="PS50109"/>
    </source>
</evidence>
<dbReference type="SMART" id="SM00388">
    <property type="entry name" value="HisKA"/>
    <property type="match status" value="1"/>
</dbReference>
<evidence type="ECO:0000256" key="13">
    <source>
        <dbReference type="SAM" id="Coils"/>
    </source>
</evidence>
<evidence type="ECO:0000256" key="4">
    <source>
        <dbReference type="ARBA" id="ARBA00022475"/>
    </source>
</evidence>
<keyword evidence="5 12" id="KW-0597">Phosphoprotein</keyword>
<dbReference type="SUPFAM" id="SSF47226">
    <property type="entry name" value="Histidine-containing phosphotransfer domain, HPT domain"/>
    <property type="match status" value="1"/>
</dbReference>
<evidence type="ECO:0000256" key="3">
    <source>
        <dbReference type="ARBA" id="ARBA00012438"/>
    </source>
</evidence>
<dbReference type="CDD" id="cd00130">
    <property type="entry name" value="PAS"/>
    <property type="match status" value="1"/>
</dbReference>
<dbReference type="SMART" id="SM00387">
    <property type="entry name" value="HATPase_c"/>
    <property type="match status" value="1"/>
</dbReference>
<feature type="domain" description="Histidine kinase" evidence="15">
    <location>
        <begin position="696"/>
        <end position="917"/>
    </location>
</feature>